<keyword evidence="4" id="KW-0575">Peroxidase</keyword>
<dbReference type="KEGG" id="otr:OTERR_09830"/>
<dbReference type="InterPro" id="IPR013766">
    <property type="entry name" value="Thioredoxin_domain"/>
</dbReference>
<dbReference type="SUPFAM" id="SSF52833">
    <property type="entry name" value="Thioredoxin-like"/>
    <property type="match status" value="1"/>
</dbReference>
<dbReference type="AlphaFoldDB" id="A0A5C1E793"/>
<dbReference type="GO" id="GO:0005737">
    <property type="term" value="C:cytoplasm"/>
    <property type="evidence" value="ECO:0007669"/>
    <property type="project" value="TreeGrafter"/>
</dbReference>
<evidence type="ECO:0000313" key="15">
    <source>
        <dbReference type="EMBL" id="QEL64459.1"/>
    </source>
</evidence>
<dbReference type="Pfam" id="PF00578">
    <property type="entry name" value="AhpC-TSA"/>
    <property type="match status" value="1"/>
</dbReference>
<evidence type="ECO:0000256" key="12">
    <source>
        <dbReference type="ARBA" id="ARBA00049091"/>
    </source>
</evidence>
<dbReference type="PANTHER" id="PTHR42801">
    <property type="entry name" value="THIOREDOXIN-DEPENDENT PEROXIDE REDUCTASE"/>
    <property type="match status" value="1"/>
</dbReference>
<dbReference type="GO" id="GO:0045454">
    <property type="term" value="P:cell redox homeostasis"/>
    <property type="evidence" value="ECO:0007669"/>
    <property type="project" value="TreeGrafter"/>
</dbReference>
<comment type="subunit">
    <text evidence="2">Monomer.</text>
</comment>
<dbReference type="InterPro" id="IPR000866">
    <property type="entry name" value="AhpC/TSA"/>
</dbReference>
<evidence type="ECO:0000256" key="13">
    <source>
        <dbReference type="SAM" id="SignalP"/>
    </source>
</evidence>
<comment type="catalytic activity">
    <reaction evidence="12">
        <text>a hydroperoxide + [thioredoxin]-dithiol = an alcohol + [thioredoxin]-disulfide + H2O</text>
        <dbReference type="Rhea" id="RHEA:62620"/>
        <dbReference type="Rhea" id="RHEA-COMP:10698"/>
        <dbReference type="Rhea" id="RHEA-COMP:10700"/>
        <dbReference type="ChEBI" id="CHEBI:15377"/>
        <dbReference type="ChEBI" id="CHEBI:29950"/>
        <dbReference type="ChEBI" id="CHEBI:30879"/>
        <dbReference type="ChEBI" id="CHEBI:35924"/>
        <dbReference type="ChEBI" id="CHEBI:50058"/>
        <dbReference type="EC" id="1.11.1.24"/>
    </reaction>
</comment>
<evidence type="ECO:0000259" key="14">
    <source>
        <dbReference type="PROSITE" id="PS51352"/>
    </source>
</evidence>
<keyword evidence="8" id="KW-0676">Redox-active center</keyword>
<dbReference type="GO" id="GO:0034599">
    <property type="term" value="P:cellular response to oxidative stress"/>
    <property type="evidence" value="ECO:0007669"/>
    <property type="project" value="TreeGrafter"/>
</dbReference>
<protein>
    <recommendedName>
        <fullName evidence="3">thioredoxin-dependent peroxiredoxin</fullName>
        <ecNumber evidence="3">1.11.1.24</ecNumber>
    </recommendedName>
    <alternativeName>
        <fullName evidence="9">Thioredoxin peroxidase</fullName>
    </alternativeName>
    <alternativeName>
        <fullName evidence="11">Thioredoxin-dependent peroxiredoxin Bcp</fullName>
    </alternativeName>
</protein>
<keyword evidence="7" id="KW-1015">Disulfide bond</keyword>
<reference evidence="15 16" key="1">
    <citation type="submission" date="2017-07" db="EMBL/GenBank/DDBJ databases">
        <title>Complete genome sequence of Oryzomicrobium terrae TPP412.</title>
        <authorList>
            <person name="Chiu L.-W."/>
            <person name="Lo K.-J."/>
            <person name="Tsai Y.-M."/>
            <person name="Lin S.-S."/>
            <person name="Kuo C.-H."/>
            <person name="Liu C.-T."/>
        </authorList>
    </citation>
    <scope>NUCLEOTIDE SEQUENCE [LARGE SCALE GENOMIC DNA]</scope>
    <source>
        <strain evidence="15 16">TPP412</strain>
    </source>
</reference>
<evidence type="ECO:0000256" key="8">
    <source>
        <dbReference type="ARBA" id="ARBA00023284"/>
    </source>
</evidence>
<dbReference type="PROSITE" id="PS51352">
    <property type="entry name" value="THIOREDOXIN_2"/>
    <property type="match status" value="1"/>
</dbReference>
<evidence type="ECO:0000256" key="7">
    <source>
        <dbReference type="ARBA" id="ARBA00023157"/>
    </source>
</evidence>
<evidence type="ECO:0000313" key="16">
    <source>
        <dbReference type="Proteomes" id="UP000323671"/>
    </source>
</evidence>
<keyword evidence="16" id="KW-1185">Reference proteome</keyword>
<gene>
    <name evidence="15" type="ORF">OTERR_09830</name>
</gene>
<dbReference type="InterPro" id="IPR050924">
    <property type="entry name" value="Peroxiredoxin_BCP/PrxQ"/>
</dbReference>
<dbReference type="RefSeq" id="WP_054622295.1">
    <property type="nucleotide sequence ID" value="NZ_CP022579.1"/>
</dbReference>
<dbReference type="InterPro" id="IPR036249">
    <property type="entry name" value="Thioredoxin-like_sf"/>
</dbReference>
<keyword evidence="5" id="KW-0049">Antioxidant</keyword>
<dbReference type="EC" id="1.11.1.24" evidence="3"/>
<comment type="function">
    <text evidence="1">Thiol-specific peroxidase that catalyzes the reduction of hydrogen peroxide and organic hydroperoxides to water and alcohols, respectively. Plays a role in cell protection against oxidative stress by detoxifying peroxides and as sensor of hydrogen peroxide-mediated signaling events.</text>
</comment>
<dbReference type="Proteomes" id="UP000323671">
    <property type="component" value="Chromosome"/>
</dbReference>
<name>A0A5C1E793_9RHOO</name>
<sequence length="181" mass="19586">MKPLILALVVLAGVFLAFRVAAADKAPRAPESGDPAPDFILPDAAGTPVALQSFRGRWVVLYFYPKDDTPGCTEEACQFRDDWAQLQALGVQVLGVSVDDSASHAAFAKKHGLPFPLLADVGGTVAKAYGAYADWVVFKFAKRYTFLISPDGRIARTYLKVDTSKHSTEVIADLKQLTGRN</sequence>
<evidence type="ECO:0000256" key="10">
    <source>
        <dbReference type="ARBA" id="ARBA00038489"/>
    </source>
</evidence>
<feature type="domain" description="Thioredoxin" evidence="14">
    <location>
        <begin position="30"/>
        <end position="179"/>
    </location>
</feature>
<keyword evidence="6" id="KW-0560">Oxidoreductase</keyword>
<evidence type="ECO:0000256" key="5">
    <source>
        <dbReference type="ARBA" id="ARBA00022862"/>
    </source>
</evidence>
<evidence type="ECO:0000256" key="2">
    <source>
        <dbReference type="ARBA" id="ARBA00011245"/>
    </source>
</evidence>
<dbReference type="EMBL" id="CP022579">
    <property type="protein sequence ID" value="QEL64459.1"/>
    <property type="molecule type" value="Genomic_DNA"/>
</dbReference>
<feature type="signal peptide" evidence="13">
    <location>
        <begin position="1"/>
        <end position="22"/>
    </location>
</feature>
<evidence type="ECO:0000256" key="3">
    <source>
        <dbReference type="ARBA" id="ARBA00013017"/>
    </source>
</evidence>
<accession>A0A5C1E793</accession>
<evidence type="ECO:0000256" key="4">
    <source>
        <dbReference type="ARBA" id="ARBA00022559"/>
    </source>
</evidence>
<dbReference type="CDD" id="cd03017">
    <property type="entry name" value="PRX_BCP"/>
    <property type="match status" value="1"/>
</dbReference>
<organism evidence="15 16">
    <name type="scientific">Oryzomicrobium terrae</name>
    <dbReference type="NCBI Taxonomy" id="1735038"/>
    <lineage>
        <taxon>Bacteria</taxon>
        <taxon>Pseudomonadati</taxon>
        <taxon>Pseudomonadota</taxon>
        <taxon>Betaproteobacteria</taxon>
        <taxon>Rhodocyclales</taxon>
        <taxon>Rhodocyclaceae</taxon>
        <taxon>Oryzomicrobium</taxon>
    </lineage>
</organism>
<comment type="similarity">
    <text evidence="10">Belongs to the peroxiredoxin family. BCP/PrxQ subfamily.</text>
</comment>
<dbReference type="Gene3D" id="3.40.30.10">
    <property type="entry name" value="Glutaredoxin"/>
    <property type="match status" value="1"/>
</dbReference>
<dbReference type="GO" id="GO:0008379">
    <property type="term" value="F:thioredoxin peroxidase activity"/>
    <property type="evidence" value="ECO:0007669"/>
    <property type="project" value="TreeGrafter"/>
</dbReference>
<proteinExistence type="inferred from homology"/>
<feature type="chain" id="PRO_5022852362" description="thioredoxin-dependent peroxiredoxin" evidence="13">
    <location>
        <begin position="23"/>
        <end position="181"/>
    </location>
</feature>
<dbReference type="FunFam" id="3.40.30.10:FF:000007">
    <property type="entry name" value="Thioredoxin-dependent thiol peroxidase"/>
    <property type="match status" value="1"/>
</dbReference>
<evidence type="ECO:0000256" key="9">
    <source>
        <dbReference type="ARBA" id="ARBA00032824"/>
    </source>
</evidence>
<evidence type="ECO:0000256" key="1">
    <source>
        <dbReference type="ARBA" id="ARBA00003330"/>
    </source>
</evidence>
<keyword evidence="13" id="KW-0732">Signal</keyword>
<evidence type="ECO:0000256" key="11">
    <source>
        <dbReference type="ARBA" id="ARBA00042639"/>
    </source>
</evidence>
<dbReference type="PANTHER" id="PTHR42801:SF4">
    <property type="entry name" value="AHPC_TSA FAMILY PROTEIN"/>
    <property type="match status" value="1"/>
</dbReference>
<evidence type="ECO:0000256" key="6">
    <source>
        <dbReference type="ARBA" id="ARBA00023002"/>
    </source>
</evidence>